<protein>
    <submittedName>
        <fullName evidence="2">Uncharacterized protein</fullName>
    </submittedName>
</protein>
<proteinExistence type="predicted"/>
<reference evidence="2" key="1">
    <citation type="journal article" date="2020" name="Nature">
        <title>Giant virus diversity and host interactions through global metagenomics.</title>
        <authorList>
            <person name="Schulz F."/>
            <person name="Roux S."/>
            <person name="Paez-Espino D."/>
            <person name="Jungbluth S."/>
            <person name="Walsh D.A."/>
            <person name="Denef V.J."/>
            <person name="McMahon K.D."/>
            <person name="Konstantinidis K.T."/>
            <person name="Eloe-Fadrosh E.A."/>
            <person name="Kyrpides N.C."/>
            <person name="Woyke T."/>
        </authorList>
    </citation>
    <scope>NUCLEOTIDE SEQUENCE</scope>
    <source>
        <strain evidence="2">GVMAG-M-3300023174-141</strain>
    </source>
</reference>
<name>A0A6C0DDS6_9ZZZZ</name>
<feature type="transmembrane region" description="Helical" evidence="1">
    <location>
        <begin position="161"/>
        <end position="180"/>
    </location>
</feature>
<dbReference type="AlphaFoldDB" id="A0A6C0DDS6"/>
<keyword evidence="1" id="KW-1133">Transmembrane helix</keyword>
<organism evidence="2">
    <name type="scientific">viral metagenome</name>
    <dbReference type="NCBI Taxonomy" id="1070528"/>
    <lineage>
        <taxon>unclassified sequences</taxon>
        <taxon>metagenomes</taxon>
        <taxon>organismal metagenomes</taxon>
    </lineage>
</organism>
<keyword evidence="1" id="KW-0472">Membrane</keyword>
<keyword evidence="1" id="KW-0812">Transmembrane</keyword>
<sequence>MNPLYPILLGINTKVCDDMLDGVISVSPVIAQSVQSVLIVLFMLTAQNDFYFSLVCFVLTLFNVGIDQPFWKSLIPVAAIMTLLYLPMMGDNAILKIILTFIALGAFLLVMSFEDRLFPEEVSKEKIVFRAILILGMIGFYFTPIMDWVPRFSKEPIQKNILIMISYLCMSVATMSYLFYGNKPQKAIN</sequence>
<evidence type="ECO:0000256" key="1">
    <source>
        <dbReference type="SAM" id="Phobius"/>
    </source>
</evidence>
<feature type="transmembrane region" description="Helical" evidence="1">
    <location>
        <begin position="37"/>
        <end position="64"/>
    </location>
</feature>
<feature type="transmembrane region" description="Helical" evidence="1">
    <location>
        <begin position="93"/>
        <end position="112"/>
    </location>
</feature>
<feature type="transmembrane region" description="Helical" evidence="1">
    <location>
        <begin position="127"/>
        <end position="149"/>
    </location>
</feature>
<dbReference type="EMBL" id="MN739587">
    <property type="protein sequence ID" value="QHT14593.1"/>
    <property type="molecule type" value="Genomic_DNA"/>
</dbReference>
<evidence type="ECO:0000313" key="2">
    <source>
        <dbReference type="EMBL" id="QHT14593.1"/>
    </source>
</evidence>
<accession>A0A6C0DDS6</accession>